<evidence type="ECO:0000313" key="6">
    <source>
        <dbReference type="EMBL" id="QJB30162.1"/>
    </source>
</evidence>
<keyword evidence="3" id="KW-0238">DNA-binding</keyword>
<dbReference type="Proteomes" id="UP000502421">
    <property type="component" value="Chromosome"/>
</dbReference>
<dbReference type="Pfam" id="PF04542">
    <property type="entry name" value="Sigma70_r2"/>
    <property type="match status" value="1"/>
</dbReference>
<dbReference type="GO" id="GO:0003677">
    <property type="term" value="F:DNA binding"/>
    <property type="evidence" value="ECO:0007669"/>
    <property type="project" value="UniProtKB-KW"/>
</dbReference>
<dbReference type="GO" id="GO:0006352">
    <property type="term" value="P:DNA-templated transcription initiation"/>
    <property type="evidence" value="ECO:0007669"/>
    <property type="project" value="InterPro"/>
</dbReference>
<keyword evidence="4" id="KW-0804">Transcription</keyword>
<proteinExistence type="predicted"/>
<gene>
    <name evidence="7" type="ORF">HF324_01790</name>
    <name evidence="6" type="ORF">HF329_02080</name>
</gene>
<dbReference type="SUPFAM" id="SSF88946">
    <property type="entry name" value="Sigma2 domain of RNA polymerase sigma factors"/>
    <property type="match status" value="1"/>
</dbReference>
<keyword evidence="9" id="KW-1185">Reference proteome</keyword>
<evidence type="ECO:0000313" key="7">
    <source>
        <dbReference type="EMBL" id="QJB36660.1"/>
    </source>
</evidence>
<dbReference type="PANTHER" id="PTHR43133">
    <property type="entry name" value="RNA POLYMERASE ECF-TYPE SIGMA FACTO"/>
    <property type="match status" value="1"/>
</dbReference>
<reference evidence="8" key="1">
    <citation type="submission" date="2020-04" db="EMBL/GenBank/DDBJ databases">
        <authorList>
            <person name="Kittiwongwattana C."/>
        </authorList>
    </citation>
    <scope>NUCLEOTIDE SEQUENCE [LARGE SCALE GENOMIC DNA]</scope>
    <source>
        <strain evidence="8">1310</strain>
    </source>
</reference>
<dbReference type="GO" id="GO:0016987">
    <property type="term" value="F:sigma factor activity"/>
    <property type="evidence" value="ECO:0007669"/>
    <property type="project" value="UniProtKB-KW"/>
</dbReference>
<protein>
    <submittedName>
        <fullName evidence="6">RNA polymerase sigma factor</fullName>
    </submittedName>
</protein>
<reference evidence="6" key="2">
    <citation type="submission" date="2020-09" db="EMBL/GenBank/DDBJ databases">
        <authorList>
            <person name="Kittiwongwattana C."/>
        </authorList>
    </citation>
    <scope>NUCLEOTIDE SEQUENCE</scope>
    <source>
        <strain evidence="7">1303</strain>
        <strain evidence="6">1310</strain>
    </source>
</reference>
<dbReference type="NCBIfam" id="TIGR02937">
    <property type="entry name" value="sigma70-ECF"/>
    <property type="match status" value="1"/>
</dbReference>
<accession>A0AAE7D600</accession>
<keyword evidence="2" id="KW-0731">Sigma factor</keyword>
<feature type="domain" description="RNA polymerase sigma-70 region 2" evidence="5">
    <location>
        <begin position="31"/>
        <end position="96"/>
    </location>
</feature>
<evidence type="ECO:0000313" key="9">
    <source>
        <dbReference type="Proteomes" id="UP000503144"/>
    </source>
</evidence>
<evidence type="ECO:0000256" key="4">
    <source>
        <dbReference type="ARBA" id="ARBA00023163"/>
    </source>
</evidence>
<dbReference type="InterPro" id="IPR014284">
    <property type="entry name" value="RNA_pol_sigma-70_dom"/>
</dbReference>
<dbReference type="EMBL" id="CP051204">
    <property type="protein sequence ID" value="QJB36660.1"/>
    <property type="molecule type" value="Genomic_DNA"/>
</dbReference>
<dbReference type="InterPro" id="IPR007627">
    <property type="entry name" value="RNA_pol_sigma70_r2"/>
</dbReference>
<evidence type="ECO:0000313" key="8">
    <source>
        <dbReference type="Proteomes" id="UP000502421"/>
    </source>
</evidence>
<dbReference type="PANTHER" id="PTHR43133:SF8">
    <property type="entry name" value="RNA POLYMERASE SIGMA FACTOR HI_1459-RELATED"/>
    <property type="match status" value="1"/>
</dbReference>
<evidence type="ECO:0000256" key="2">
    <source>
        <dbReference type="ARBA" id="ARBA00023082"/>
    </source>
</evidence>
<dbReference type="RefSeq" id="WP_168802448.1">
    <property type="nucleotide sequence ID" value="NZ_CP051204.2"/>
</dbReference>
<keyword evidence="1" id="KW-0805">Transcription regulation</keyword>
<sequence length="291" mass="33624">MHPFIEKYDESQDIITVQQACEGSRQAMEKLVGRHQRFIYNVALKLVKDADDAADLTQEVLIKMVTRLSLFNGKSSFRTWLYRMVMNHFISCKRKKVEKEVISFNQLGVYIDEVRDGDDMSVEEQEQYSDYITDVRNNCISGMLLCLDRQQRIVFILGGIFNLKSSVASVLLDITPENFRKQLSRAKADLFQFMDHKCGLINPENPCRCFKKAKGFMNEGKIDAKTQTFKSEYHQSILSVSGAKNKELDDLMESKYLHFFTSQAYADTKVGDQLIEVLLLDPQIKQLFHLN</sequence>
<dbReference type="Proteomes" id="UP000503144">
    <property type="component" value="Chromosome"/>
</dbReference>
<name>A0AAE7D600_9BACT</name>
<organism evidence="6 8">
    <name type="scientific">Chitinophaga oryzae</name>
    <dbReference type="NCBI Taxonomy" id="2725414"/>
    <lineage>
        <taxon>Bacteria</taxon>
        <taxon>Pseudomonadati</taxon>
        <taxon>Bacteroidota</taxon>
        <taxon>Chitinophagia</taxon>
        <taxon>Chitinophagales</taxon>
        <taxon>Chitinophagaceae</taxon>
        <taxon>Chitinophaga</taxon>
    </lineage>
</organism>
<evidence type="ECO:0000256" key="1">
    <source>
        <dbReference type="ARBA" id="ARBA00023015"/>
    </source>
</evidence>
<evidence type="ECO:0000256" key="3">
    <source>
        <dbReference type="ARBA" id="ARBA00023125"/>
    </source>
</evidence>
<evidence type="ECO:0000259" key="5">
    <source>
        <dbReference type="Pfam" id="PF04542"/>
    </source>
</evidence>
<dbReference type="EMBL" id="CP051205">
    <property type="protein sequence ID" value="QJB30162.1"/>
    <property type="molecule type" value="Genomic_DNA"/>
</dbReference>
<dbReference type="Gene3D" id="1.10.1740.10">
    <property type="match status" value="1"/>
</dbReference>
<dbReference type="AlphaFoldDB" id="A0AAE7D600"/>
<dbReference type="InterPro" id="IPR013325">
    <property type="entry name" value="RNA_pol_sigma_r2"/>
</dbReference>
<dbReference type="KEGG" id="coy:HF329_02080"/>
<dbReference type="InterPro" id="IPR039425">
    <property type="entry name" value="RNA_pol_sigma-70-like"/>
</dbReference>